<dbReference type="SUPFAM" id="SSF46785">
    <property type="entry name" value="Winged helix' DNA-binding domain"/>
    <property type="match status" value="1"/>
</dbReference>
<evidence type="ECO:0000256" key="2">
    <source>
        <dbReference type="ARBA" id="ARBA00023125"/>
    </source>
</evidence>
<evidence type="ECO:0000313" key="7">
    <source>
        <dbReference type="Proteomes" id="UP000680656"/>
    </source>
</evidence>
<evidence type="ECO:0000256" key="3">
    <source>
        <dbReference type="ARBA" id="ARBA00023163"/>
    </source>
</evidence>
<evidence type="ECO:0000313" key="6">
    <source>
        <dbReference type="EMBL" id="QVV89482.1"/>
    </source>
</evidence>
<dbReference type="Proteomes" id="UP000680656">
    <property type="component" value="Chromosome"/>
</dbReference>
<protein>
    <recommendedName>
        <fullName evidence="4">Transcription factor E</fullName>
        <shortName evidence="4">TFE</shortName>
    </recommendedName>
    <alternativeName>
        <fullName evidence="4">TFIIE subunit alpha homolog</fullName>
    </alternativeName>
    <alternativeName>
        <fullName evidence="4">Transcription initiation factor TFIIE</fullName>
    </alternativeName>
</protein>
<dbReference type="EMBL" id="CP075546">
    <property type="protein sequence ID" value="QVV89482.1"/>
    <property type="molecule type" value="Genomic_DNA"/>
</dbReference>
<keyword evidence="3 4" id="KW-0804">Transcription</keyword>
<dbReference type="GO" id="GO:0006355">
    <property type="term" value="P:regulation of DNA-templated transcription"/>
    <property type="evidence" value="ECO:0007669"/>
    <property type="project" value="InterPro"/>
</dbReference>
<organism evidence="6 7">
    <name type="scientific">Methanospirillum purgamenti</name>
    <dbReference type="NCBI Taxonomy" id="2834276"/>
    <lineage>
        <taxon>Archaea</taxon>
        <taxon>Methanobacteriati</taxon>
        <taxon>Methanobacteriota</taxon>
        <taxon>Stenosarchaea group</taxon>
        <taxon>Methanomicrobia</taxon>
        <taxon>Methanomicrobiales</taxon>
        <taxon>Methanospirillaceae</taxon>
        <taxon>Methanospirillum</taxon>
    </lineage>
</organism>
<comment type="domain">
    <text evidence="4">The winged helix domain is involved in binding to DNA in the preinitiation complex.</text>
</comment>
<evidence type="ECO:0000256" key="4">
    <source>
        <dbReference type="HAMAP-Rule" id="MF_01909"/>
    </source>
</evidence>
<dbReference type="RefSeq" id="WP_214420276.1">
    <property type="nucleotide sequence ID" value="NZ_CP075546.1"/>
</dbReference>
<dbReference type="InterPro" id="IPR017919">
    <property type="entry name" value="TFIIE/TFIIEa_HTH"/>
</dbReference>
<dbReference type="PIRSF" id="PIRSF006373">
    <property type="entry name" value="TF_E_archaea"/>
    <property type="match status" value="1"/>
</dbReference>
<dbReference type="InterPro" id="IPR016481">
    <property type="entry name" value="TF_E_archaea"/>
</dbReference>
<evidence type="ECO:0000259" key="5">
    <source>
        <dbReference type="PROSITE" id="PS51344"/>
    </source>
</evidence>
<dbReference type="HAMAP" id="MF_01909">
    <property type="entry name" value="TFE_arch"/>
    <property type="match status" value="1"/>
</dbReference>
<keyword evidence="2 4" id="KW-0238">DNA-binding</keyword>
<sequence length="173" mass="20625">MVSYEEMLADKAIFAYLHRMIGDEGIELIRRFPTDKEYSDEELAEVTQINLNSVRNTLYTLYEHRLAKYRRIKNNETGWLTYLWQLELENMYDSVSKDLEIIVEKLRKRFKYENENAFYCCKNCGNTVTFSDAMDTQFVCQNCEDQLIHFDNEPLVNALQRRIARIEENLGHV</sequence>
<dbReference type="KEGG" id="mrtj:KHC33_02895"/>
<dbReference type="SMART" id="SM00531">
    <property type="entry name" value="TFIIE"/>
    <property type="match status" value="1"/>
</dbReference>
<dbReference type="PANTHER" id="PTHR13097:SF7">
    <property type="entry name" value="GENERAL TRANSCRIPTION FACTOR IIE SUBUNIT 1"/>
    <property type="match status" value="1"/>
</dbReference>
<dbReference type="AlphaFoldDB" id="A0A8E7AXF8"/>
<gene>
    <name evidence="4" type="primary">tfe</name>
    <name evidence="6" type="ORF">KHC33_02895</name>
</gene>
<proteinExistence type="inferred from homology"/>
<accession>A0A8E7AXF8</accession>
<dbReference type="PROSITE" id="PS51344">
    <property type="entry name" value="HTH_TFE_IIE"/>
    <property type="match status" value="1"/>
</dbReference>
<dbReference type="GO" id="GO:0003677">
    <property type="term" value="F:DNA binding"/>
    <property type="evidence" value="ECO:0007669"/>
    <property type="project" value="UniProtKB-KW"/>
</dbReference>
<dbReference type="InterPro" id="IPR036388">
    <property type="entry name" value="WH-like_DNA-bd_sf"/>
</dbReference>
<keyword evidence="7" id="KW-1185">Reference proteome</keyword>
<feature type="domain" description="HTH TFE/IIEalpha-type" evidence="5">
    <location>
        <begin position="9"/>
        <end position="92"/>
    </location>
</feature>
<dbReference type="PANTHER" id="PTHR13097">
    <property type="entry name" value="TRANSCRIPTION INITIATION FACTOR IIE, ALPHA SUBUNIT"/>
    <property type="match status" value="1"/>
</dbReference>
<comment type="subunit">
    <text evidence="4">Monomer. Interaction with RNA polymerase subunits RpoF and RpoE is necessary for Tfe stimulatory transcription activity. Able to interact with Tbp and RNA polymerase in the absence of DNA promoter. Interacts both with the preinitiation and elongation complexes.</text>
</comment>
<comment type="function">
    <text evidence="4">Transcription factor that plays a role in the activation of archaeal genes transcribed by RNA polymerase. Facilitates transcription initiation by enhancing TATA-box recognition by TATA-box-binding protein (Tbp), and transcription factor B (Tfb) and RNA polymerase recruitment. Not absolutely required for transcription in vitro, but particularly important in cases where Tbp or Tfb function is not optimal. It dynamically alters the nucleic acid-binding properties of RNA polymerases by stabilizing the initiation complex and destabilizing elongation complexes. Seems to translocate with the RNA polymerase following initiation and acts by binding to the non template strand of the transcription bubble in elongation complexes.</text>
</comment>
<dbReference type="InterPro" id="IPR039997">
    <property type="entry name" value="TFE"/>
</dbReference>
<dbReference type="GeneID" id="65566586"/>
<dbReference type="InterPro" id="IPR024550">
    <property type="entry name" value="TFIIEa/SarR/Rpc3_HTH_dom"/>
</dbReference>
<name>A0A8E7AXF8_9EURY</name>
<comment type="similarity">
    <text evidence="4">Belongs to the TFE family.</text>
</comment>
<keyword evidence="1 4" id="KW-0805">Transcription regulation</keyword>
<dbReference type="Gene3D" id="1.10.10.10">
    <property type="entry name" value="Winged helix-like DNA-binding domain superfamily/Winged helix DNA-binding domain"/>
    <property type="match status" value="1"/>
</dbReference>
<evidence type="ECO:0000256" key="1">
    <source>
        <dbReference type="ARBA" id="ARBA00023015"/>
    </source>
</evidence>
<dbReference type="InterPro" id="IPR002853">
    <property type="entry name" value="TFIIE_asu"/>
</dbReference>
<dbReference type="Pfam" id="PF02002">
    <property type="entry name" value="TFIIE_alpha"/>
    <property type="match status" value="1"/>
</dbReference>
<reference evidence="6 7" key="1">
    <citation type="submission" date="2021-05" db="EMBL/GenBank/DDBJ databases">
        <title>A novel Methanospirillum isolate from a pyrite-forming mixed culture.</title>
        <authorList>
            <person name="Bunk B."/>
            <person name="Sproer C."/>
            <person name="Spring S."/>
            <person name="Pester M."/>
        </authorList>
    </citation>
    <scope>NUCLEOTIDE SEQUENCE [LARGE SCALE GENOMIC DNA]</scope>
    <source>
        <strain evidence="6 7">J.3.6.1-F.2.7.3</strain>
    </source>
</reference>
<dbReference type="GO" id="GO:0006367">
    <property type="term" value="P:transcription initiation at RNA polymerase II promoter"/>
    <property type="evidence" value="ECO:0007669"/>
    <property type="project" value="InterPro"/>
</dbReference>
<dbReference type="InterPro" id="IPR036390">
    <property type="entry name" value="WH_DNA-bd_sf"/>
</dbReference>